<evidence type="ECO:0000313" key="1">
    <source>
        <dbReference type="EMBL" id="GAH45168.1"/>
    </source>
</evidence>
<evidence type="ECO:0008006" key="2">
    <source>
        <dbReference type="Google" id="ProtNLM"/>
    </source>
</evidence>
<accession>X1HIN2</accession>
<proteinExistence type="predicted"/>
<dbReference type="EMBL" id="BARU01011472">
    <property type="protein sequence ID" value="GAH45168.1"/>
    <property type="molecule type" value="Genomic_DNA"/>
</dbReference>
<protein>
    <recommendedName>
        <fullName evidence="2">Lipocalin-like domain-containing protein</fullName>
    </recommendedName>
</protein>
<gene>
    <name evidence="1" type="ORF">S03H2_21528</name>
</gene>
<organism evidence="1">
    <name type="scientific">marine sediment metagenome</name>
    <dbReference type="NCBI Taxonomy" id="412755"/>
    <lineage>
        <taxon>unclassified sequences</taxon>
        <taxon>metagenomes</taxon>
        <taxon>ecological metagenomes</taxon>
    </lineage>
</organism>
<comment type="caution">
    <text evidence="1">The sequence shown here is derived from an EMBL/GenBank/DDBJ whole genome shotgun (WGS) entry which is preliminary data.</text>
</comment>
<dbReference type="PROSITE" id="PS51257">
    <property type="entry name" value="PROKAR_LIPOPROTEIN"/>
    <property type="match status" value="1"/>
</dbReference>
<reference evidence="1" key="1">
    <citation type="journal article" date="2014" name="Front. Microbiol.">
        <title>High frequency of phylogenetically diverse reductive dehalogenase-homologous genes in deep subseafloor sedimentary metagenomes.</title>
        <authorList>
            <person name="Kawai M."/>
            <person name="Futagami T."/>
            <person name="Toyoda A."/>
            <person name="Takaki Y."/>
            <person name="Nishi S."/>
            <person name="Hori S."/>
            <person name="Arai W."/>
            <person name="Tsubouchi T."/>
            <person name="Morono Y."/>
            <person name="Uchiyama I."/>
            <person name="Ito T."/>
            <person name="Fujiyama A."/>
            <person name="Inagaki F."/>
            <person name="Takami H."/>
        </authorList>
    </citation>
    <scope>NUCLEOTIDE SEQUENCE</scope>
    <source>
        <strain evidence="1">Expedition CK06-06</strain>
    </source>
</reference>
<dbReference type="AlphaFoldDB" id="X1HIN2"/>
<sequence>MRTKLPVNKPNSITLLIGLALLVATLTACTPGENEAFIQGSWFYNDLHIQQQVGESFSETYWTFDGGNYETYTCCFVEYQQYGRYTILESEEDRLLLELFNIDGKFNSERFQVMVKIDKDADTISLMRAGPFTRITP</sequence>
<name>X1HIN2_9ZZZZ</name>